<proteinExistence type="predicted"/>
<keyword evidence="3" id="KW-1185">Reference proteome</keyword>
<name>A0A4T0FVF1_9BASI</name>
<dbReference type="AlphaFoldDB" id="A0A4T0FVF1"/>
<dbReference type="OrthoDB" id="2555959at2759"/>
<reference evidence="2 3" key="1">
    <citation type="submission" date="2019-03" db="EMBL/GenBank/DDBJ databases">
        <title>Sequencing 23 genomes of Wallemia ichthyophaga.</title>
        <authorList>
            <person name="Gostincar C."/>
        </authorList>
    </citation>
    <scope>NUCLEOTIDE SEQUENCE [LARGE SCALE GENOMIC DNA]</scope>
    <source>
        <strain evidence="2 3">EXF-5753</strain>
    </source>
</reference>
<accession>A0A4T0FVF1</accession>
<evidence type="ECO:0000313" key="2">
    <source>
        <dbReference type="EMBL" id="TIA92125.1"/>
    </source>
</evidence>
<protein>
    <submittedName>
        <fullName evidence="2">Uncharacterized protein</fullName>
    </submittedName>
</protein>
<feature type="region of interest" description="Disordered" evidence="1">
    <location>
        <begin position="21"/>
        <end position="57"/>
    </location>
</feature>
<feature type="compositionally biased region" description="Basic and acidic residues" evidence="1">
    <location>
        <begin position="35"/>
        <end position="57"/>
    </location>
</feature>
<evidence type="ECO:0000256" key="1">
    <source>
        <dbReference type="SAM" id="MobiDB-lite"/>
    </source>
</evidence>
<dbReference type="Proteomes" id="UP000310189">
    <property type="component" value="Unassembled WGS sequence"/>
</dbReference>
<gene>
    <name evidence="2" type="ORF">E3P99_00722</name>
</gene>
<organism evidence="2 3">
    <name type="scientific">Wallemia hederae</name>
    <dbReference type="NCBI Taxonomy" id="1540922"/>
    <lineage>
        <taxon>Eukaryota</taxon>
        <taxon>Fungi</taxon>
        <taxon>Dikarya</taxon>
        <taxon>Basidiomycota</taxon>
        <taxon>Wallemiomycotina</taxon>
        <taxon>Wallemiomycetes</taxon>
        <taxon>Wallemiales</taxon>
        <taxon>Wallemiaceae</taxon>
        <taxon>Wallemia</taxon>
    </lineage>
</organism>
<evidence type="ECO:0000313" key="3">
    <source>
        <dbReference type="Proteomes" id="UP000310189"/>
    </source>
</evidence>
<comment type="caution">
    <text evidence="2">The sequence shown here is derived from an EMBL/GenBank/DDBJ whole genome shotgun (WGS) entry which is preliminary data.</text>
</comment>
<sequence>MVVNKVLSCYLRRRNCVDSDTPIIDMQQQQQQPNEKQHSQHQKYPESRRGIKNDKPVWESWKSIPPRNRMIIASSVFVFSAIGLYVSDKLEQKYPAVDAQIAAASKQQQQQPT</sequence>
<dbReference type="EMBL" id="SPNW01000008">
    <property type="protein sequence ID" value="TIA92125.1"/>
    <property type="molecule type" value="Genomic_DNA"/>
</dbReference>